<evidence type="ECO:0000256" key="5">
    <source>
        <dbReference type="SAM" id="SignalP"/>
    </source>
</evidence>
<dbReference type="Pfam" id="PF01609">
    <property type="entry name" value="DDE_Tnp_1"/>
    <property type="match status" value="1"/>
</dbReference>
<keyword evidence="8" id="KW-1185">Reference proteome</keyword>
<dbReference type="EMBL" id="BKAG01000119">
    <property type="protein sequence ID" value="GEP46478.1"/>
    <property type="molecule type" value="Genomic_DNA"/>
</dbReference>
<accession>A0A512MIC5</accession>
<evidence type="ECO:0000313" key="8">
    <source>
        <dbReference type="Proteomes" id="UP000321577"/>
    </source>
</evidence>
<evidence type="ECO:0000256" key="3">
    <source>
        <dbReference type="ARBA" id="ARBA00023125"/>
    </source>
</evidence>
<evidence type="ECO:0000256" key="1">
    <source>
        <dbReference type="ARBA" id="ARBA00010075"/>
    </source>
</evidence>
<dbReference type="PANTHER" id="PTHR33258">
    <property type="entry name" value="TRANSPOSASE INSL FOR INSERTION SEQUENCE ELEMENT IS186A-RELATED"/>
    <property type="match status" value="1"/>
</dbReference>
<dbReference type="GO" id="GO:0003677">
    <property type="term" value="F:DNA binding"/>
    <property type="evidence" value="ECO:0007669"/>
    <property type="project" value="UniProtKB-KW"/>
</dbReference>
<dbReference type="InterPro" id="IPR002559">
    <property type="entry name" value="Transposase_11"/>
</dbReference>
<sequence length="436" mass="48353">MQRRSKKLSPAVILAAFLSAVPAVEHSFFGLASLASRCSGQSICKQALHRRFGASLQEFLGAVLAHILCTRRAGQNRGSLLPAGSPVRRILVQDSVHLALHPCLRQDFPGSSNQHGNARAVLKIQATFDLLNHRMEDFTLSGFNRNDQAAAPDILQHLRTGDLILRDLGYFTLDSLAGIHQAGAFFVSRYSKAALYHPGGQRIHLEDWLLKKLRKAAPGTCLDIPVQLGAGMRLPMRLIAVRLEKDSANARRRRALSNRDARLKHTPRSLALLDWSLYLTNLPAQAHAGNRIAALYALRWRIEILFKSLKSQGLRLPALLKQPMNKTKLEALVESAMILMTLNTLAVPAPACRNTSKRGAAANARAKHVKPPRHVSLLKSARVMNLLLTSLLDQWLELPGMQPFDRLYAQFAPAMTYEKRRRKTSAHDLTAIFTAS</sequence>
<comment type="caution">
    <text evidence="7">The sequence shown here is derived from an EMBL/GenBank/DDBJ whole genome shotgun (WGS) entry which is preliminary data.</text>
</comment>
<feature type="signal peptide" evidence="5">
    <location>
        <begin position="1"/>
        <end position="23"/>
    </location>
</feature>
<dbReference type="GO" id="GO:0006313">
    <property type="term" value="P:DNA transposition"/>
    <property type="evidence" value="ECO:0007669"/>
    <property type="project" value="InterPro"/>
</dbReference>
<evidence type="ECO:0000256" key="2">
    <source>
        <dbReference type="ARBA" id="ARBA00022578"/>
    </source>
</evidence>
<feature type="domain" description="Transposase IS4-like" evidence="6">
    <location>
        <begin position="88"/>
        <end position="320"/>
    </location>
</feature>
<keyword evidence="3" id="KW-0238">DNA-binding</keyword>
<name>A0A512MIC5_9BACT</name>
<organism evidence="7 8">
    <name type="scientific">Brevifollis gellanilyticus</name>
    <dbReference type="NCBI Taxonomy" id="748831"/>
    <lineage>
        <taxon>Bacteria</taxon>
        <taxon>Pseudomonadati</taxon>
        <taxon>Verrucomicrobiota</taxon>
        <taxon>Verrucomicrobiia</taxon>
        <taxon>Verrucomicrobiales</taxon>
        <taxon>Verrucomicrobiaceae</taxon>
    </lineage>
</organism>
<dbReference type="InterPro" id="IPR047952">
    <property type="entry name" value="Transpos_IS4"/>
</dbReference>
<proteinExistence type="inferred from homology"/>
<dbReference type="NCBIfam" id="NF033592">
    <property type="entry name" value="transpos_IS4_1"/>
    <property type="match status" value="1"/>
</dbReference>
<evidence type="ECO:0000313" key="7">
    <source>
        <dbReference type="EMBL" id="GEP46478.1"/>
    </source>
</evidence>
<dbReference type="Proteomes" id="UP000321577">
    <property type="component" value="Unassembled WGS sequence"/>
</dbReference>
<gene>
    <name evidence="7" type="ORF">BGE01nite_57690</name>
</gene>
<feature type="chain" id="PRO_5022161563" description="Transposase IS4-like domain-containing protein" evidence="5">
    <location>
        <begin position="24"/>
        <end position="436"/>
    </location>
</feature>
<keyword evidence="5" id="KW-0732">Signal</keyword>
<protein>
    <recommendedName>
        <fullName evidence="6">Transposase IS4-like domain-containing protein</fullName>
    </recommendedName>
</protein>
<dbReference type="PANTHER" id="PTHR33258:SF1">
    <property type="entry name" value="TRANSPOSASE INSL FOR INSERTION SEQUENCE ELEMENT IS186A-RELATED"/>
    <property type="match status" value="1"/>
</dbReference>
<evidence type="ECO:0000259" key="6">
    <source>
        <dbReference type="Pfam" id="PF01609"/>
    </source>
</evidence>
<dbReference type="AlphaFoldDB" id="A0A512MIC5"/>
<keyword evidence="2" id="KW-0815">Transposition</keyword>
<dbReference type="GO" id="GO:0004803">
    <property type="term" value="F:transposase activity"/>
    <property type="evidence" value="ECO:0007669"/>
    <property type="project" value="InterPro"/>
</dbReference>
<keyword evidence="4" id="KW-0233">DNA recombination</keyword>
<dbReference type="SUPFAM" id="SSF53098">
    <property type="entry name" value="Ribonuclease H-like"/>
    <property type="match status" value="1"/>
</dbReference>
<evidence type="ECO:0000256" key="4">
    <source>
        <dbReference type="ARBA" id="ARBA00023172"/>
    </source>
</evidence>
<dbReference type="InterPro" id="IPR012337">
    <property type="entry name" value="RNaseH-like_sf"/>
</dbReference>
<comment type="similarity">
    <text evidence="1">Belongs to the transposase 11 family.</text>
</comment>
<reference evidence="7 8" key="1">
    <citation type="submission" date="2019-07" db="EMBL/GenBank/DDBJ databases">
        <title>Whole genome shotgun sequence of Brevifollis gellanilyticus NBRC 108608.</title>
        <authorList>
            <person name="Hosoyama A."/>
            <person name="Uohara A."/>
            <person name="Ohji S."/>
            <person name="Ichikawa N."/>
        </authorList>
    </citation>
    <scope>NUCLEOTIDE SEQUENCE [LARGE SCALE GENOMIC DNA]</scope>
    <source>
        <strain evidence="7 8">NBRC 108608</strain>
    </source>
</reference>
<dbReference type="Gene3D" id="3.90.350.10">
    <property type="entry name" value="Transposase Inhibitor Protein From Tn5, Chain A, domain 1"/>
    <property type="match status" value="1"/>
</dbReference>